<dbReference type="AlphaFoldDB" id="A0A8J8Y495"/>
<dbReference type="Proteomes" id="UP000007752">
    <property type="component" value="Chromosome 3"/>
</dbReference>
<sequence>MAVEAGRTMEATLGKEVTAATDHVAARVHRQISLATDAATERGAAAVDDGGEGRSRGARRWRRQRRVGATAVAFDSGRTKRRQKWRCSATAEAETLSGARGGAQIRVPRPHGRRIRTPAAGGVRQRRKQRRSATPAAEAEMAARLADSSGGGRDGDDARGRL</sequence>
<feature type="compositionally biased region" description="Basic and acidic residues" evidence="1">
    <location>
        <begin position="153"/>
        <end position="162"/>
    </location>
</feature>
<feature type="region of interest" description="Disordered" evidence="1">
    <location>
        <begin position="40"/>
        <end position="67"/>
    </location>
</feature>
<accession>A0A8J8Y495</accession>
<name>A0A8J8Y495_ORYSJ</name>
<reference evidence="2" key="1">
    <citation type="journal article" date="2005" name="PLoS Biol.">
        <title>The genomes of Oryza sativa: a history of duplications.</title>
        <authorList>
            <person name="Yu J."/>
            <person name="Wang J."/>
            <person name="Lin W."/>
            <person name="Li S."/>
            <person name="Li H."/>
            <person name="Zhou J."/>
            <person name="Ni P."/>
            <person name="Dong W."/>
            <person name="Hu S."/>
            <person name="Zeng C."/>
            <person name="Zhang J."/>
            <person name="Zhang Y."/>
            <person name="Li R."/>
            <person name="Xu Z."/>
            <person name="Li S."/>
            <person name="Li X."/>
            <person name="Zheng H."/>
            <person name="Cong L."/>
            <person name="Lin L."/>
            <person name="Yin J."/>
            <person name="Geng J."/>
            <person name="Li G."/>
            <person name="Shi J."/>
            <person name="Liu J."/>
            <person name="Lv H."/>
            <person name="Li J."/>
            <person name="Wang J."/>
            <person name="Deng Y."/>
            <person name="Ran L."/>
            <person name="Shi X."/>
            <person name="Wang X."/>
            <person name="Wu Q."/>
            <person name="Li C."/>
            <person name="Ren X."/>
            <person name="Wang J."/>
            <person name="Wang X."/>
            <person name="Li D."/>
            <person name="Liu D."/>
            <person name="Zhang X."/>
            <person name="Ji Z."/>
            <person name="Zhao W."/>
            <person name="Sun Y."/>
            <person name="Zhang Z."/>
            <person name="Bao J."/>
            <person name="Han Y."/>
            <person name="Dong L."/>
            <person name="Ji J."/>
            <person name="Chen P."/>
            <person name="Wu S."/>
            <person name="Liu J."/>
            <person name="Xiao Y."/>
            <person name="Bu D."/>
            <person name="Tan J."/>
            <person name="Yang L."/>
            <person name="Ye C."/>
            <person name="Zhang J."/>
            <person name="Xu J."/>
            <person name="Zhou Y."/>
            <person name="Yu Y."/>
            <person name="Zhang B."/>
            <person name="Zhuang S."/>
            <person name="Wei H."/>
            <person name="Liu B."/>
            <person name="Lei M."/>
            <person name="Yu H."/>
            <person name="Li Y."/>
            <person name="Xu H."/>
            <person name="Wei S."/>
            <person name="He X."/>
            <person name="Fang L."/>
            <person name="Zhang Z."/>
            <person name="Zhang Y."/>
            <person name="Huang X."/>
            <person name="Su Z."/>
            <person name="Tong W."/>
            <person name="Li J."/>
            <person name="Tong Z."/>
            <person name="Li S."/>
            <person name="Ye J."/>
            <person name="Wang L."/>
            <person name="Fang L."/>
            <person name="Lei T."/>
            <person name="Chen C."/>
            <person name="Chen H."/>
            <person name="Xu Z."/>
            <person name="Li H."/>
            <person name="Huang H."/>
            <person name="Zhang F."/>
            <person name="Xu H."/>
            <person name="Li N."/>
            <person name="Zhao C."/>
            <person name="Li S."/>
            <person name="Dong L."/>
            <person name="Huang Y."/>
            <person name="Li L."/>
            <person name="Xi Y."/>
            <person name="Qi Q."/>
            <person name="Li W."/>
            <person name="Zhang B."/>
            <person name="Hu W."/>
            <person name="Zhang Y."/>
            <person name="Tian X."/>
            <person name="Jiao Y."/>
            <person name="Liang X."/>
            <person name="Jin J."/>
            <person name="Gao L."/>
            <person name="Zheng W."/>
            <person name="Hao B."/>
            <person name="Liu S."/>
            <person name="Wang W."/>
            <person name="Yuan L."/>
            <person name="Cao M."/>
            <person name="McDermott J."/>
            <person name="Samudrala R."/>
            <person name="Wang J."/>
            <person name="Wong G.K."/>
            <person name="Yang H."/>
        </authorList>
    </citation>
    <scope>NUCLEOTIDE SEQUENCE [LARGE SCALE GENOMIC DNA]</scope>
</reference>
<evidence type="ECO:0000313" key="2">
    <source>
        <dbReference type="EMBL" id="EAZ25765.1"/>
    </source>
</evidence>
<feature type="compositionally biased region" description="Low complexity" evidence="1">
    <location>
        <begin position="133"/>
        <end position="148"/>
    </location>
</feature>
<dbReference type="EMBL" id="CM000140">
    <property type="protein sequence ID" value="EAZ25765.1"/>
    <property type="molecule type" value="Genomic_DNA"/>
</dbReference>
<proteinExistence type="predicted"/>
<evidence type="ECO:0000256" key="1">
    <source>
        <dbReference type="SAM" id="MobiDB-lite"/>
    </source>
</evidence>
<feature type="region of interest" description="Disordered" evidence="1">
    <location>
        <begin position="94"/>
        <end position="162"/>
    </location>
</feature>
<gene>
    <name evidence="2" type="ORF">OsJ_09605</name>
</gene>
<protein>
    <submittedName>
        <fullName evidence="2">Uncharacterized protein</fullName>
    </submittedName>
</protein>
<feature type="compositionally biased region" description="Basic residues" evidence="1">
    <location>
        <begin position="56"/>
        <end position="66"/>
    </location>
</feature>
<reference evidence="2" key="2">
    <citation type="submission" date="2008-12" db="EMBL/GenBank/DDBJ databases">
        <title>Improved gene annotation of the rice (Oryza sativa) genomes.</title>
        <authorList>
            <person name="Wang J."/>
            <person name="Li R."/>
            <person name="Fan W."/>
            <person name="Huang Q."/>
            <person name="Zhang J."/>
            <person name="Zhou Y."/>
            <person name="Hu Y."/>
            <person name="Zi S."/>
            <person name="Li J."/>
            <person name="Ni P."/>
            <person name="Zheng H."/>
            <person name="Zhang Y."/>
            <person name="Zhao M."/>
            <person name="Hao Q."/>
            <person name="McDermott J."/>
            <person name="Samudrala R."/>
            <person name="Kristiansen K."/>
            <person name="Wong G.K.-S."/>
        </authorList>
    </citation>
    <scope>NUCLEOTIDE SEQUENCE</scope>
</reference>
<organism evidence="2">
    <name type="scientific">Oryza sativa subsp. japonica</name>
    <name type="common">Rice</name>
    <dbReference type="NCBI Taxonomy" id="39947"/>
    <lineage>
        <taxon>Eukaryota</taxon>
        <taxon>Viridiplantae</taxon>
        <taxon>Streptophyta</taxon>
        <taxon>Embryophyta</taxon>
        <taxon>Tracheophyta</taxon>
        <taxon>Spermatophyta</taxon>
        <taxon>Magnoliopsida</taxon>
        <taxon>Liliopsida</taxon>
        <taxon>Poales</taxon>
        <taxon>Poaceae</taxon>
        <taxon>BOP clade</taxon>
        <taxon>Oryzoideae</taxon>
        <taxon>Oryzeae</taxon>
        <taxon>Oryzinae</taxon>
        <taxon>Oryza</taxon>
        <taxon>Oryza sativa</taxon>
    </lineage>
</organism>